<keyword evidence="2" id="KW-0472">Membrane</keyword>
<accession>A0A0B6YHR6</accession>
<name>A0A0B6YHR6_9EUPU</name>
<reference evidence="3" key="1">
    <citation type="submission" date="2014-12" db="EMBL/GenBank/DDBJ databases">
        <title>Insight into the proteome of Arion vulgaris.</title>
        <authorList>
            <person name="Aradska J."/>
            <person name="Bulat T."/>
            <person name="Smidak R."/>
            <person name="Sarate P."/>
            <person name="Gangsoo J."/>
            <person name="Sialana F."/>
            <person name="Bilban M."/>
            <person name="Lubec G."/>
        </authorList>
    </citation>
    <scope>NUCLEOTIDE SEQUENCE</scope>
    <source>
        <tissue evidence="3">Skin</tissue>
    </source>
</reference>
<evidence type="ECO:0000313" key="3">
    <source>
        <dbReference type="EMBL" id="CEK55055.1"/>
    </source>
</evidence>
<keyword evidence="2" id="KW-0812">Transmembrane</keyword>
<sequence length="100" mass="11563">NGHSLKFAEAQKKQTAKKDRTQNTNMSTPDHICPTCCKKLHFMIVSTVSFTHQKKCSKHLRLLSSTLAMGATIQYIIQHMYLNSLKYYFSLLINNEDIRK</sequence>
<keyword evidence="2" id="KW-1133">Transmembrane helix</keyword>
<evidence type="ECO:0000256" key="2">
    <source>
        <dbReference type="SAM" id="Phobius"/>
    </source>
</evidence>
<feature type="non-terminal residue" evidence="3">
    <location>
        <position position="1"/>
    </location>
</feature>
<dbReference type="AlphaFoldDB" id="A0A0B6YHR6"/>
<organism evidence="3">
    <name type="scientific">Arion vulgaris</name>
    <dbReference type="NCBI Taxonomy" id="1028688"/>
    <lineage>
        <taxon>Eukaryota</taxon>
        <taxon>Metazoa</taxon>
        <taxon>Spiralia</taxon>
        <taxon>Lophotrochozoa</taxon>
        <taxon>Mollusca</taxon>
        <taxon>Gastropoda</taxon>
        <taxon>Heterobranchia</taxon>
        <taxon>Euthyneura</taxon>
        <taxon>Panpulmonata</taxon>
        <taxon>Eupulmonata</taxon>
        <taxon>Stylommatophora</taxon>
        <taxon>Helicina</taxon>
        <taxon>Arionoidea</taxon>
        <taxon>Arionidae</taxon>
        <taxon>Arion</taxon>
    </lineage>
</organism>
<protein>
    <submittedName>
        <fullName evidence="3">Uncharacterized protein</fullName>
    </submittedName>
</protein>
<dbReference type="EMBL" id="HACG01008190">
    <property type="protein sequence ID" value="CEK55055.1"/>
    <property type="molecule type" value="Transcribed_RNA"/>
</dbReference>
<proteinExistence type="predicted"/>
<feature type="transmembrane region" description="Helical" evidence="2">
    <location>
        <begin position="62"/>
        <end position="82"/>
    </location>
</feature>
<feature type="non-terminal residue" evidence="3">
    <location>
        <position position="100"/>
    </location>
</feature>
<feature type="region of interest" description="Disordered" evidence="1">
    <location>
        <begin position="1"/>
        <end position="27"/>
    </location>
</feature>
<evidence type="ECO:0000256" key="1">
    <source>
        <dbReference type="SAM" id="MobiDB-lite"/>
    </source>
</evidence>
<feature type="compositionally biased region" description="Basic and acidic residues" evidence="1">
    <location>
        <begin position="9"/>
        <end position="21"/>
    </location>
</feature>
<gene>
    <name evidence="3" type="primary">ORF24247</name>
</gene>